<dbReference type="SMART" id="SM00271">
    <property type="entry name" value="DnaJ"/>
    <property type="match status" value="1"/>
</dbReference>
<feature type="transmembrane region" description="Helical" evidence="1">
    <location>
        <begin position="89"/>
        <end position="110"/>
    </location>
</feature>
<feature type="transmembrane region" description="Helical" evidence="1">
    <location>
        <begin position="155"/>
        <end position="173"/>
    </location>
</feature>
<dbReference type="OrthoDB" id="2190196at2759"/>
<dbReference type="PANTHER" id="PTHR44240">
    <property type="entry name" value="DNAJ DOMAIN (PROKARYOTIC HEAT SHOCK PROTEIN)-RELATED"/>
    <property type="match status" value="1"/>
</dbReference>
<keyword evidence="1" id="KW-1133">Transmembrane helix</keyword>
<evidence type="ECO:0000256" key="1">
    <source>
        <dbReference type="SAM" id="Phobius"/>
    </source>
</evidence>
<dbReference type="PANTHER" id="PTHR44240:SF10">
    <property type="entry name" value="J DOMAIN-CONTAINING PROTEIN"/>
    <property type="match status" value="1"/>
</dbReference>
<evidence type="ECO:0000313" key="4">
    <source>
        <dbReference type="Proteomes" id="UP000053780"/>
    </source>
</evidence>
<dbReference type="InterPro" id="IPR001623">
    <property type="entry name" value="DnaJ_domain"/>
</dbReference>
<dbReference type="PRINTS" id="PR00625">
    <property type="entry name" value="JDOMAIN"/>
</dbReference>
<keyword evidence="1" id="KW-0812">Transmembrane</keyword>
<dbReference type="Gene3D" id="1.10.287.110">
    <property type="entry name" value="DnaJ domain"/>
    <property type="match status" value="1"/>
</dbReference>
<reference evidence="3 4" key="1">
    <citation type="journal article" date="2013" name="BMC Genomics">
        <title>Genome sequencing and comparative genomics of honey bee microsporidia, Nosema apis reveal novel insights into host-parasite interactions.</title>
        <authorList>
            <person name="Chen Yp."/>
            <person name="Pettis J.S."/>
            <person name="Zhao Y."/>
            <person name="Liu X."/>
            <person name="Tallon L.J."/>
            <person name="Sadzewicz L.D."/>
            <person name="Li R."/>
            <person name="Zheng H."/>
            <person name="Huang S."/>
            <person name="Zhang X."/>
            <person name="Hamilton M.C."/>
            <person name="Pernal S.F."/>
            <person name="Melathopoulos A.P."/>
            <person name="Yan X."/>
            <person name="Evans J.D."/>
        </authorList>
    </citation>
    <scope>NUCLEOTIDE SEQUENCE [LARGE SCALE GENOMIC DNA]</scope>
    <source>
        <strain evidence="3 4">BRL 01</strain>
    </source>
</reference>
<feature type="transmembrane region" description="Helical" evidence="1">
    <location>
        <begin position="256"/>
        <end position="277"/>
    </location>
</feature>
<feature type="transmembrane region" description="Helical" evidence="1">
    <location>
        <begin position="231"/>
        <end position="249"/>
    </location>
</feature>
<keyword evidence="4" id="KW-1185">Reference proteome</keyword>
<dbReference type="VEuPathDB" id="MicrosporidiaDB:NAPIS_ORF02558"/>
<protein>
    <submittedName>
        <fullName evidence="3">Co-chaperone-curved dna binding protein a</fullName>
    </submittedName>
</protein>
<dbReference type="AlphaFoldDB" id="T0M8U1"/>
<name>T0M8U1_9MICR</name>
<dbReference type="Proteomes" id="UP000053780">
    <property type="component" value="Unassembled WGS sequence"/>
</dbReference>
<dbReference type="InterPro" id="IPR036869">
    <property type="entry name" value="J_dom_sf"/>
</dbReference>
<feature type="transmembrane region" description="Helical" evidence="1">
    <location>
        <begin position="116"/>
        <end position="134"/>
    </location>
</feature>
<dbReference type="EMBL" id="KE647357">
    <property type="protein sequence ID" value="EQB59861.1"/>
    <property type="molecule type" value="Genomic_DNA"/>
</dbReference>
<feature type="transmembrane region" description="Helical" evidence="1">
    <location>
        <begin position="208"/>
        <end position="225"/>
    </location>
</feature>
<dbReference type="CDD" id="cd06257">
    <property type="entry name" value="DnaJ"/>
    <property type="match status" value="1"/>
</dbReference>
<keyword evidence="1" id="KW-0472">Membrane</keyword>
<dbReference type="InterPro" id="IPR052276">
    <property type="entry name" value="Diphthamide-biosynth_chaperone"/>
</dbReference>
<dbReference type="HOGENOM" id="CLU_909430_0_0_1"/>
<evidence type="ECO:0000259" key="2">
    <source>
        <dbReference type="PROSITE" id="PS50076"/>
    </source>
</evidence>
<proteinExistence type="predicted"/>
<feature type="domain" description="J" evidence="2">
    <location>
        <begin position="2"/>
        <end position="64"/>
    </location>
</feature>
<dbReference type="SUPFAM" id="SSF46565">
    <property type="entry name" value="Chaperone J-domain"/>
    <property type="match status" value="1"/>
</dbReference>
<gene>
    <name evidence="3" type="ORF">NAPIS_ORF02558</name>
</gene>
<dbReference type="Pfam" id="PF00226">
    <property type="entry name" value="DnaJ"/>
    <property type="match status" value="1"/>
</dbReference>
<sequence length="301" mass="36437">MSLYDILDLHENCTIEEIETSYKKKIRKVHPTVTKQGADEFVAVNQAYKILKDKYKRQFYDLIGDPCIYILEKEKESFIIVRMFDTTNIYCYICFFLVILINIYIFPFLYYFKKQFYVYYLLFSCNIFLFVINLRNALRIDYEYYKIVLYLSLKYFTYTLNLTYYNVFILLFIEITNVTINYNSFKTYLVSVLYILSICFIKKFDYPHLNLIIILVTFDISLYLQKVKNNILIFISILLILYLSTILFIDLNFTNWLIFIPQLIFILLISFLLSVSYKYYKINVPKYTLKRFSIESNFILV</sequence>
<evidence type="ECO:0000313" key="3">
    <source>
        <dbReference type="EMBL" id="EQB59861.1"/>
    </source>
</evidence>
<dbReference type="PROSITE" id="PS50076">
    <property type="entry name" value="DNAJ_2"/>
    <property type="match status" value="1"/>
</dbReference>
<organism evidence="3 4">
    <name type="scientific">Vairimorpha apis BRL 01</name>
    <dbReference type="NCBI Taxonomy" id="1037528"/>
    <lineage>
        <taxon>Eukaryota</taxon>
        <taxon>Fungi</taxon>
        <taxon>Fungi incertae sedis</taxon>
        <taxon>Microsporidia</taxon>
        <taxon>Nosematidae</taxon>
        <taxon>Vairimorpha</taxon>
    </lineage>
</organism>
<accession>T0M8U1</accession>